<sequence length="185" mass="21164">MIHIATERLTLSTMTEQDWPLFSRLYQDPEVIRYISDPQDLATIRTRFAVRIQPWDRASEHWLCLVIREKASGQPVGITGFLPEWQPVQQAEVGYGLLPEFTGKGYGQESLVAVLEFAFQQCQFHKAKATVTVGNQPSRAMLERCGFQLEGTLRDNFRLSGEWYDDWVLGLLADEFAARKNALLL</sequence>
<evidence type="ECO:0000313" key="3">
    <source>
        <dbReference type="Proteomes" id="UP001167864"/>
    </source>
</evidence>
<protein>
    <submittedName>
        <fullName evidence="2">GNAT family protein</fullName>
        <ecNumber evidence="2">2.-.-.-</ecNumber>
    </submittedName>
</protein>
<dbReference type="EC" id="2.-.-.-" evidence="2"/>
<dbReference type="Gene3D" id="3.40.630.30">
    <property type="match status" value="1"/>
</dbReference>
<dbReference type="AlphaFoldDB" id="A0AAW7JW12"/>
<dbReference type="InterPro" id="IPR051531">
    <property type="entry name" value="N-acetyltransferase"/>
</dbReference>
<gene>
    <name evidence="2" type="ORF">QVN42_07225</name>
</gene>
<keyword evidence="2" id="KW-0808">Transferase</keyword>
<dbReference type="PANTHER" id="PTHR43792">
    <property type="entry name" value="GNAT FAMILY, PUTATIVE (AFU_ORTHOLOGUE AFUA_3G00765)-RELATED-RELATED"/>
    <property type="match status" value="1"/>
</dbReference>
<dbReference type="InterPro" id="IPR016181">
    <property type="entry name" value="Acyl_CoA_acyltransferase"/>
</dbReference>
<feature type="domain" description="N-acetyltransferase" evidence="1">
    <location>
        <begin position="9"/>
        <end position="174"/>
    </location>
</feature>
<dbReference type="PANTHER" id="PTHR43792:SF1">
    <property type="entry name" value="N-ACETYLTRANSFERASE DOMAIN-CONTAINING PROTEIN"/>
    <property type="match status" value="1"/>
</dbReference>
<accession>A0AAW7JW12</accession>
<evidence type="ECO:0000313" key="2">
    <source>
        <dbReference type="EMBL" id="MDN0087187.1"/>
    </source>
</evidence>
<dbReference type="CDD" id="cd04301">
    <property type="entry name" value="NAT_SF"/>
    <property type="match status" value="1"/>
</dbReference>
<dbReference type="RefSeq" id="WP_289817801.1">
    <property type="nucleotide sequence ID" value="NZ_JAUEHU010000005.1"/>
</dbReference>
<dbReference type="SUPFAM" id="SSF55729">
    <property type="entry name" value="Acyl-CoA N-acyltransferases (Nat)"/>
    <property type="match status" value="1"/>
</dbReference>
<organism evidence="2 3">
    <name type="scientific">Yersinia nurmii</name>
    <dbReference type="NCBI Taxonomy" id="685706"/>
    <lineage>
        <taxon>Bacteria</taxon>
        <taxon>Pseudomonadati</taxon>
        <taxon>Pseudomonadota</taxon>
        <taxon>Gammaproteobacteria</taxon>
        <taxon>Enterobacterales</taxon>
        <taxon>Yersiniaceae</taxon>
        <taxon>Yersinia</taxon>
    </lineage>
</organism>
<evidence type="ECO:0000259" key="1">
    <source>
        <dbReference type="PROSITE" id="PS51186"/>
    </source>
</evidence>
<dbReference type="Proteomes" id="UP001167864">
    <property type="component" value="Unassembled WGS sequence"/>
</dbReference>
<proteinExistence type="predicted"/>
<comment type="caution">
    <text evidence="2">The sequence shown here is derived from an EMBL/GenBank/DDBJ whole genome shotgun (WGS) entry which is preliminary data.</text>
</comment>
<dbReference type="InterPro" id="IPR000182">
    <property type="entry name" value="GNAT_dom"/>
</dbReference>
<dbReference type="PROSITE" id="PS51186">
    <property type="entry name" value="GNAT"/>
    <property type="match status" value="1"/>
</dbReference>
<dbReference type="EMBL" id="JAUEHU010000005">
    <property type="protein sequence ID" value="MDN0087187.1"/>
    <property type="molecule type" value="Genomic_DNA"/>
</dbReference>
<dbReference type="GO" id="GO:0016747">
    <property type="term" value="F:acyltransferase activity, transferring groups other than amino-acyl groups"/>
    <property type="evidence" value="ECO:0007669"/>
    <property type="project" value="InterPro"/>
</dbReference>
<reference evidence="2" key="1">
    <citation type="submission" date="2023-06" db="EMBL/GenBank/DDBJ databases">
        <authorList>
            <person name="Polev D.E."/>
            <person name="Saitova A.T."/>
            <person name="Bogumilchik E.A."/>
            <person name="Kokorina G.I."/>
            <person name="Voskresenskaia E.A."/>
        </authorList>
    </citation>
    <scope>NUCLEOTIDE SEQUENCE</scope>
    <source>
        <strain evidence="2">2145 StPb PI</strain>
    </source>
</reference>
<name>A0AAW7JW12_9GAMM</name>
<dbReference type="Pfam" id="PF13302">
    <property type="entry name" value="Acetyltransf_3"/>
    <property type="match status" value="1"/>
</dbReference>